<evidence type="ECO:0000313" key="2">
    <source>
        <dbReference type="Proteomes" id="UP000827976"/>
    </source>
</evidence>
<keyword evidence="2" id="KW-1185">Reference proteome</keyword>
<reference evidence="2" key="1">
    <citation type="journal article" date="2022" name="Nat. Commun.">
        <title>Chromosome evolution and the genetic basis of agronomically important traits in greater yam.</title>
        <authorList>
            <person name="Bredeson J.V."/>
            <person name="Lyons J.B."/>
            <person name="Oniyinde I.O."/>
            <person name="Okereke N.R."/>
            <person name="Kolade O."/>
            <person name="Nnabue I."/>
            <person name="Nwadili C.O."/>
            <person name="Hribova E."/>
            <person name="Parker M."/>
            <person name="Nwogha J."/>
            <person name="Shu S."/>
            <person name="Carlson J."/>
            <person name="Kariba R."/>
            <person name="Muthemba S."/>
            <person name="Knop K."/>
            <person name="Barton G.J."/>
            <person name="Sherwood A.V."/>
            <person name="Lopez-Montes A."/>
            <person name="Asiedu R."/>
            <person name="Jamnadass R."/>
            <person name="Muchugi A."/>
            <person name="Goodstein D."/>
            <person name="Egesi C.N."/>
            <person name="Featherston J."/>
            <person name="Asfaw A."/>
            <person name="Simpson G.G."/>
            <person name="Dolezel J."/>
            <person name="Hendre P.S."/>
            <person name="Van Deynze A."/>
            <person name="Kumar P.L."/>
            <person name="Obidiegwu J.E."/>
            <person name="Bhattacharjee R."/>
            <person name="Rokhsar D.S."/>
        </authorList>
    </citation>
    <scope>NUCLEOTIDE SEQUENCE [LARGE SCALE GENOMIC DNA]</scope>
    <source>
        <strain evidence="2">cv. TDa95/00328</strain>
    </source>
</reference>
<dbReference type="EMBL" id="CM037014">
    <property type="protein sequence ID" value="KAH7685595.1"/>
    <property type="molecule type" value="Genomic_DNA"/>
</dbReference>
<accession>A0ACB7WCQ5</accession>
<comment type="caution">
    <text evidence="1">The sequence shown here is derived from an EMBL/GenBank/DDBJ whole genome shotgun (WGS) entry which is preliminary data.</text>
</comment>
<evidence type="ECO:0000313" key="1">
    <source>
        <dbReference type="EMBL" id="KAH7685595.1"/>
    </source>
</evidence>
<organism evidence="1 2">
    <name type="scientific">Dioscorea alata</name>
    <name type="common">Purple yam</name>
    <dbReference type="NCBI Taxonomy" id="55571"/>
    <lineage>
        <taxon>Eukaryota</taxon>
        <taxon>Viridiplantae</taxon>
        <taxon>Streptophyta</taxon>
        <taxon>Embryophyta</taxon>
        <taxon>Tracheophyta</taxon>
        <taxon>Spermatophyta</taxon>
        <taxon>Magnoliopsida</taxon>
        <taxon>Liliopsida</taxon>
        <taxon>Dioscoreales</taxon>
        <taxon>Dioscoreaceae</taxon>
        <taxon>Dioscorea</taxon>
    </lineage>
</organism>
<name>A0ACB7WCQ5_DIOAL</name>
<gene>
    <name evidence="1" type="ORF">IHE45_04G050400</name>
</gene>
<proteinExistence type="predicted"/>
<dbReference type="Proteomes" id="UP000827976">
    <property type="component" value="Chromosome 4"/>
</dbReference>
<protein>
    <submittedName>
        <fullName evidence="1">E3 ubiquitin-protein ligase ATL41 protein</fullName>
    </submittedName>
</protein>
<sequence>MASSPSNRPPLPPPNAFLPGTQEDNNNNYYYYYDYNKNHNYNNGYNLNNRIMLTAIISLCFVILLVIVLHLYARYVMRRHLANRRANLISTFRIGVASSSAFEMPETHSVGLDSSTIEKLPLFRYKRSCSENPSLECSVCLSALEDGEMVRMLPGCRHMFHVGCIDMWLHSHCTCPVCRDEVKAVVEKGETSSGSVLGLSSSFRKMLSRERSGRRVHDAPAVSDDPERG</sequence>